<dbReference type="Proteomes" id="UP000658225">
    <property type="component" value="Unassembled WGS sequence"/>
</dbReference>
<organism evidence="2 3">
    <name type="scientific">Sporosarcina limicola</name>
    <dbReference type="NCBI Taxonomy" id="34101"/>
    <lineage>
        <taxon>Bacteria</taxon>
        <taxon>Bacillati</taxon>
        <taxon>Bacillota</taxon>
        <taxon>Bacilli</taxon>
        <taxon>Bacillales</taxon>
        <taxon>Caryophanaceae</taxon>
        <taxon>Sporosarcina</taxon>
    </lineage>
</organism>
<evidence type="ECO:0000313" key="2">
    <source>
        <dbReference type="EMBL" id="MBE1555284.1"/>
    </source>
</evidence>
<protein>
    <submittedName>
        <fullName evidence="2">Uncharacterized protein</fullName>
    </submittedName>
</protein>
<proteinExistence type="predicted"/>
<sequence length="63" mass="6953">MDRNKISGITRNKDAFATVFQTYGNAKPCSTQTSRITLSSGNAAPKILRRKSPPLLKGTNWNE</sequence>
<evidence type="ECO:0000313" key="3">
    <source>
        <dbReference type="Proteomes" id="UP000658225"/>
    </source>
</evidence>
<dbReference type="EMBL" id="JADBEL010000012">
    <property type="protein sequence ID" value="MBE1555284.1"/>
    <property type="molecule type" value="Genomic_DNA"/>
</dbReference>
<keyword evidence="3" id="KW-1185">Reference proteome</keyword>
<feature type="region of interest" description="Disordered" evidence="1">
    <location>
        <begin position="31"/>
        <end position="63"/>
    </location>
</feature>
<evidence type="ECO:0000256" key="1">
    <source>
        <dbReference type="SAM" id="MobiDB-lite"/>
    </source>
</evidence>
<name>A0A927R6T4_9BACL</name>
<feature type="compositionally biased region" description="Polar residues" evidence="1">
    <location>
        <begin position="31"/>
        <end position="42"/>
    </location>
</feature>
<comment type="caution">
    <text evidence="2">The sequence shown here is derived from an EMBL/GenBank/DDBJ whole genome shotgun (WGS) entry which is preliminary data.</text>
</comment>
<accession>A0A927R6T4</accession>
<reference evidence="2" key="1">
    <citation type="submission" date="2020-10" db="EMBL/GenBank/DDBJ databases">
        <title>Genomic Encyclopedia of Type Strains, Phase IV (KMG-IV): sequencing the most valuable type-strain genomes for metagenomic binning, comparative biology and taxonomic classification.</title>
        <authorList>
            <person name="Goeker M."/>
        </authorList>
    </citation>
    <scope>NUCLEOTIDE SEQUENCE</scope>
    <source>
        <strain evidence="2">DSM 13886</strain>
    </source>
</reference>
<dbReference type="AlphaFoldDB" id="A0A927R6T4"/>
<gene>
    <name evidence="2" type="ORF">H4683_002389</name>
</gene>